<sequence>MSKSLNIILLSLFFALSIQSCKAQQTPETVKVDGEKYYVHIVEKGQTLYAISKKYAIDVAEIKKANPELNIEGLKIGQSVLIPKGEVDRREFKKSDVSISGDTIYHKVVKKETLYSLSKKYGLEIDEILKINPLVEKEGLETGMTVKIPYKSGRSIETEELEKPREDSLRLHVVQPKETLFSLSKEYDVSIDSIQIINDGLQEGLKVGTTIRIPKSNPKFAEFEKQDSIIQDSLKEVNWVQTKPFEIAVFLPFKLWQADTLDSLGPDVKELMIDNTSKIALNFYRGLKMAVDTLNKRGVSANLHVYDTGGEVDTLKSKVENDTLQYDLVIGPMFRSNFEWLVKHYDTLDIPMVSPVPISSKFLLSKDNVVKVYPGAGAQMVRLAQYIGNSHSDSNLVLWNSSRFSDRNLVEIARKNLNQCMSELGHDSVTEMSAYTPSKSRIFSTFKDSTHYTLFVPSKEQAYISQFITSLNDLYLSEKGVTFTVFGLNEWAGYDNLEITSYQNLDIHIPTPRYVEYDSPAVKSVLKKYRKFYGIDPDEFALLGYDVSHYFITLLDEYGPYMLNHLEKSNKNGLSVKFNFVKLGAESGYENQAIYIYRYKNYEKDRVH</sequence>
<reference evidence="3 4" key="1">
    <citation type="submission" date="2019-09" db="EMBL/GenBank/DDBJ databases">
        <title>Genomes of Cryomorphaceae.</title>
        <authorList>
            <person name="Bowman J.P."/>
        </authorList>
    </citation>
    <scope>NUCLEOTIDE SEQUENCE [LARGE SCALE GENOMIC DNA]</scope>
    <source>
        <strain evidence="3 4">KCTC 52047</strain>
    </source>
</reference>
<dbReference type="Gene3D" id="3.10.350.10">
    <property type="entry name" value="LysM domain"/>
    <property type="match status" value="3"/>
</dbReference>
<dbReference type="PANTHER" id="PTHR33734:SF22">
    <property type="entry name" value="MEMBRANE-BOUND LYTIC MUREIN TRANSGLYCOSYLASE D"/>
    <property type="match status" value="1"/>
</dbReference>
<dbReference type="Gene3D" id="3.40.50.2300">
    <property type="match status" value="2"/>
</dbReference>
<dbReference type="InterPro" id="IPR036779">
    <property type="entry name" value="LysM_dom_sf"/>
</dbReference>
<accession>A0A6N6M6K8</accession>
<evidence type="ECO:0000313" key="3">
    <source>
        <dbReference type="EMBL" id="KAB1065544.1"/>
    </source>
</evidence>
<protein>
    <submittedName>
        <fullName evidence="3">LysM peptidoglycan-binding domain-containing protein</fullName>
    </submittedName>
</protein>
<feature type="signal peptide" evidence="1">
    <location>
        <begin position="1"/>
        <end position="23"/>
    </location>
</feature>
<dbReference type="PANTHER" id="PTHR33734">
    <property type="entry name" value="LYSM DOMAIN-CONTAINING GPI-ANCHORED PROTEIN 2"/>
    <property type="match status" value="1"/>
</dbReference>
<feature type="domain" description="LysM" evidence="2">
    <location>
        <begin position="38"/>
        <end position="82"/>
    </location>
</feature>
<dbReference type="PROSITE" id="PS51257">
    <property type="entry name" value="PROKAR_LIPOPROTEIN"/>
    <property type="match status" value="1"/>
</dbReference>
<dbReference type="SUPFAM" id="SSF54106">
    <property type="entry name" value="LysM domain"/>
    <property type="match status" value="3"/>
</dbReference>
<dbReference type="GO" id="GO:0008932">
    <property type="term" value="F:lytic endotransglycosylase activity"/>
    <property type="evidence" value="ECO:0007669"/>
    <property type="project" value="TreeGrafter"/>
</dbReference>
<feature type="chain" id="PRO_5027021421" evidence="1">
    <location>
        <begin position="24"/>
        <end position="608"/>
    </location>
</feature>
<dbReference type="CDD" id="cd06268">
    <property type="entry name" value="PBP1_ABC_transporter_LIVBP-like"/>
    <property type="match status" value="1"/>
</dbReference>
<gene>
    <name evidence="3" type="ORF">F3059_02515</name>
</gene>
<proteinExistence type="predicted"/>
<organism evidence="3 4">
    <name type="scientific">Salibacter halophilus</name>
    <dbReference type="NCBI Taxonomy" id="1803916"/>
    <lineage>
        <taxon>Bacteria</taxon>
        <taxon>Pseudomonadati</taxon>
        <taxon>Bacteroidota</taxon>
        <taxon>Flavobacteriia</taxon>
        <taxon>Flavobacteriales</taxon>
        <taxon>Salibacteraceae</taxon>
        <taxon>Salibacter</taxon>
    </lineage>
</organism>
<name>A0A6N6M6K8_9FLAO</name>
<keyword evidence="4" id="KW-1185">Reference proteome</keyword>
<dbReference type="Pfam" id="PF01476">
    <property type="entry name" value="LysM"/>
    <property type="match status" value="3"/>
</dbReference>
<dbReference type="CDD" id="cd00118">
    <property type="entry name" value="LysM"/>
    <property type="match status" value="3"/>
</dbReference>
<dbReference type="RefSeq" id="WP_151166368.1">
    <property type="nucleotide sequence ID" value="NZ_WACR01000002.1"/>
</dbReference>
<keyword evidence="1" id="KW-0732">Signal</keyword>
<evidence type="ECO:0000259" key="2">
    <source>
        <dbReference type="PROSITE" id="PS51782"/>
    </source>
</evidence>
<feature type="domain" description="LysM" evidence="2">
    <location>
        <begin position="170"/>
        <end position="213"/>
    </location>
</feature>
<dbReference type="Proteomes" id="UP000435357">
    <property type="component" value="Unassembled WGS sequence"/>
</dbReference>
<dbReference type="EMBL" id="WACR01000002">
    <property type="protein sequence ID" value="KAB1065544.1"/>
    <property type="molecule type" value="Genomic_DNA"/>
</dbReference>
<comment type="caution">
    <text evidence="3">The sequence shown here is derived from an EMBL/GenBank/DDBJ whole genome shotgun (WGS) entry which is preliminary data.</text>
</comment>
<dbReference type="PROSITE" id="PS51782">
    <property type="entry name" value="LYSM"/>
    <property type="match status" value="3"/>
</dbReference>
<feature type="domain" description="LysM" evidence="2">
    <location>
        <begin position="104"/>
        <end position="148"/>
    </location>
</feature>
<evidence type="ECO:0000313" key="4">
    <source>
        <dbReference type="Proteomes" id="UP000435357"/>
    </source>
</evidence>
<dbReference type="SMART" id="SM00257">
    <property type="entry name" value="LysM"/>
    <property type="match status" value="3"/>
</dbReference>
<dbReference type="AlphaFoldDB" id="A0A6N6M6K8"/>
<dbReference type="SUPFAM" id="SSF53822">
    <property type="entry name" value="Periplasmic binding protein-like I"/>
    <property type="match status" value="1"/>
</dbReference>
<dbReference type="OrthoDB" id="2149800at2"/>
<dbReference type="InterPro" id="IPR028082">
    <property type="entry name" value="Peripla_BP_I"/>
</dbReference>
<evidence type="ECO:0000256" key="1">
    <source>
        <dbReference type="SAM" id="SignalP"/>
    </source>
</evidence>
<dbReference type="InterPro" id="IPR018392">
    <property type="entry name" value="LysM"/>
</dbReference>